<dbReference type="AlphaFoldDB" id="A0A5F8HFH6"/>
<dbReference type="PROSITE" id="PS51257">
    <property type="entry name" value="PROKAR_LIPOPROTEIN"/>
    <property type="match status" value="1"/>
</dbReference>
<reference evidence="22" key="3">
    <citation type="submission" date="2025-09" db="UniProtKB">
        <authorList>
            <consortium name="Ensembl"/>
        </authorList>
    </citation>
    <scope>IDENTIFICATION</scope>
</reference>
<dbReference type="Gene3D" id="1.20.1540.10">
    <property type="entry name" value="Rhomboid-like"/>
    <property type="match status" value="1"/>
</dbReference>
<evidence type="ECO:0000256" key="10">
    <source>
        <dbReference type="ARBA" id="ARBA00022801"/>
    </source>
</evidence>
<evidence type="ECO:0000256" key="19">
    <source>
        <dbReference type="ARBA" id="ARBA00083322"/>
    </source>
</evidence>
<dbReference type="EC" id="3.4.21.105" evidence="5"/>
<dbReference type="GO" id="GO:1904211">
    <property type="term" value="P:membrane protein proteolysis involved in retrograde protein transport, ER to cytosol"/>
    <property type="evidence" value="ECO:0007669"/>
    <property type="project" value="Ensembl"/>
</dbReference>
<evidence type="ECO:0000256" key="3">
    <source>
        <dbReference type="ARBA" id="ARBA00004477"/>
    </source>
</evidence>
<evidence type="ECO:0000256" key="2">
    <source>
        <dbReference type="ARBA" id="ARBA00004225"/>
    </source>
</evidence>
<evidence type="ECO:0000259" key="21">
    <source>
        <dbReference type="Pfam" id="PF01694"/>
    </source>
</evidence>
<keyword evidence="7 20" id="KW-0812">Transmembrane</keyword>
<dbReference type="Proteomes" id="UP000002280">
    <property type="component" value="Chromosome 7"/>
</dbReference>
<dbReference type="OrthoDB" id="10257275at2759"/>
<evidence type="ECO:0000256" key="12">
    <source>
        <dbReference type="ARBA" id="ARBA00022825"/>
    </source>
</evidence>
<dbReference type="GO" id="GO:0005789">
    <property type="term" value="C:endoplasmic reticulum membrane"/>
    <property type="evidence" value="ECO:0007669"/>
    <property type="project" value="UniProtKB-SubCell"/>
</dbReference>
<dbReference type="FunFam" id="1.20.1540.10:FF:000009">
    <property type="entry name" value="Rhomboid domain containing 1"/>
    <property type="match status" value="1"/>
</dbReference>
<evidence type="ECO:0000256" key="4">
    <source>
        <dbReference type="ARBA" id="ARBA00009045"/>
    </source>
</evidence>
<dbReference type="PANTHER" id="PTHR43066:SF14">
    <property type="entry name" value="RHOMBOID-RELATED PROTEIN 4"/>
    <property type="match status" value="1"/>
</dbReference>
<dbReference type="InParanoid" id="A0A5F8HFH6"/>
<keyword evidence="11" id="KW-0256">Endoplasmic reticulum</keyword>
<evidence type="ECO:0000256" key="8">
    <source>
        <dbReference type="ARBA" id="ARBA00022703"/>
    </source>
</evidence>
<dbReference type="SUPFAM" id="SSF144091">
    <property type="entry name" value="Rhomboid-like"/>
    <property type="match status" value="1"/>
</dbReference>
<keyword evidence="8" id="KW-0053">Apoptosis</keyword>
<dbReference type="GO" id="GO:0006915">
    <property type="term" value="P:apoptotic process"/>
    <property type="evidence" value="ECO:0007669"/>
    <property type="project" value="UniProtKB-KW"/>
</dbReference>
<dbReference type="CTD" id="84236"/>
<proteinExistence type="inferred from homology"/>
<dbReference type="RefSeq" id="XP_056663570.1">
    <property type="nucleotide sequence ID" value="XM_056807592.1"/>
</dbReference>
<dbReference type="InterPro" id="IPR035952">
    <property type="entry name" value="Rhomboid-like_sf"/>
</dbReference>
<dbReference type="GO" id="GO:0004252">
    <property type="term" value="F:serine-type endopeptidase activity"/>
    <property type="evidence" value="ECO:0007669"/>
    <property type="project" value="InterPro"/>
</dbReference>
<keyword evidence="6" id="KW-0645">Protease</keyword>
<comment type="similarity">
    <text evidence="4">Belongs to the peptidase S54 family.</text>
</comment>
<dbReference type="Pfam" id="PF01694">
    <property type="entry name" value="Rhomboid"/>
    <property type="match status" value="1"/>
</dbReference>
<feature type="domain" description="Peptidase S54 rhomboid" evidence="21">
    <location>
        <begin position="63"/>
        <end position="207"/>
    </location>
</feature>
<dbReference type="InterPro" id="IPR022764">
    <property type="entry name" value="Peptidase_S54_rhomboid_dom"/>
</dbReference>
<keyword evidence="9" id="KW-0221">Differentiation</keyword>
<dbReference type="GO" id="GO:0031293">
    <property type="term" value="P:membrane protein intracellular domain proteolysis"/>
    <property type="evidence" value="ECO:0007669"/>
    <property type="project" value="Ensembl"/>
</dbReference>
<organism evidence="22 23">
    <name type="scientific">Monodelphis domestica</name>
    <name type="common">Gray short-tailed opossum</name>
    <dbReference type="NCBI Taxonomy" id="13616"/>
    <lineage>
        <taxon>Eukaryota</taxon>
        <taxon>Metazoa</taxon>
        <taxon>Chordata</taxon>
        <taxon>Craniata</taxon>
        <taxon>Vertebrata</taxon>
        <taxon>Euteleostomi</taxon>
        <taxon>Mammalia</taxon>
        <taxon>Metatheria</taxon>
        <taxon>Didelphimorphia</taxon>
        <taxon>Didelphidae</taxon>
        <taxon>Monodelphis</taxon>
    </lineage>
</organism>
<evidence type="ECO:0000256" key="17">
    <source>
        <dbReference type="ARBA" id="ARBA00069180"/>
    </source>
</evidence>
<evidence type="ECO:0000256" key="11">
    <source>
        <dbReference type="ARBA" id="ARBA00022824"/>
    </source>
</evidence>
<evidence type="ECO:0000313" key="23">
    <source>
        <dbReference type="Proteomes" id="UP000002280"/>
    </source>
</evidence>
<dbReference type="GO" id="GO:0044322">
    <property type="term" value="C:endoplasmic reticulum quality control compartment"/>
    <property type="evidence" value="ECO:0007669"/>
    <property type="project" value="Ensembl"/>
</dbReference>
<reference evidence="22 23" key="1">
    <citation type="journal article" date="2007" name="Nature">
        <title>Genome of the marsupial Monodelphis domestica reveals innovation in non-coding sequences.</title>
        <authorList>
            <person name="Mikkelsen T.S."/>
            <person name="Wakefield M.J."/>
            <person name="Aken B."/>
            <person name="Amemiya C.T."/>
            <person name="Chang J.L."/>
            <person name="Duke S."/>
            <person name="Garber M."/>
            <person name="Gentles A.J."/>
            <person name="Goodstadt L."/>
            <person name="Heger A."/>
            <person name="Jurka J."/>
            <person name="Kamal M."/>
            <person name="Mauceli E."/>
            <person name="Searle S.M."/>
            <person name="Sharpe T."/>
            <person name="Baker M.L."/>
            <person name="Batzer M.A."/>
            <person name="Benos P.V."/>
            <person name="Belov K."/>
            <person name="Clamp M."/>
            <person name="Cook A."/>
            <person name="Cuff J."/>
            <person name="Das R."/>
            <person name="Davidow L."/>
            <person name="Deakin J.E."/>
            <person name="Fazzari M.J."/>
            <person name="Glass J.L."/>
            <person name="Grabherr M."/>
            <person name="Greally J.M."/>
            <person name="Gu W."/>
            <person name="Hore T.A."/>
            <person name="Huttley G.A."/>
            <person name="Kleber M."/>
            <person name="Jirtle R.L."/>
            <person name="Koina E."/>
            <person name="Lee J.T."/>
            <person name="Mahony S."/>
            <person name="Marra M.A."/>
            <person name="Miller R.D."/>
            <person name="Nicholls R.D."/>
            <person name="Oda M."/>
            <person name="Papenfuss A.T."/>
            <person name="Parra Z.E."/>
            <person name="Pollock D.D."/>
            <person name="Ray D.A."/>
            <person name="Schein J.E."/>
            <person name="Speed T.P."/>
            <person name="Thompson K."/>
            <person name="VandeBerg J.L."/>
            <person name="Wade C.M."/>
            <person name="Walker J.A."/>
            <person name="Waters P.D."/>
            <person name="Webber C."/>
            <person name="Weidman J.R."/>
            <person name="Xie X."/>
            <person name="Zody M.C."/>
            <person name="Baldwin J."/>
            <person name="Abdouelleil A."/>
            <person name="Abdulkadir J."/>
            <person name="Abebe A."/>
            <person name="Abera B."/>
            <person name="Abreu J."/>
            <person name="Acer S.C."/>
            <person name="Aftuck L."/>
            <person name="Alexander A."/>
            <person name="An P."/>
            <person name="Anderson E."/>
            <person name="Anderson S."/>
            <person name="Arachi H."/>
            <person name="Azer M."/>
            <person name="Bachantsang P."/>
            <person name="Barry A."/>
            <person name="Bayul T."/>
            <person name="Berlin A."/>
            <person name="Bessette D."/>
            <person name="Bloom T."/>
            <person name="Bloom T."/>
            <person name="Boguslavskiy L."/>
            <person name="Bonnet C."/>
            <person name="Boukhgalter B."/>
            <person name="Bourzgui I."/>
            <person name="Brown A."/>
            <person name="Cahill P."/>
            <person name="Channer S."/>
            <person name="Cheshatsang Y."/>
            <person name="Chuda L."/>
            <person name="Citroen M."/>
            <person name="Collymore A."/>
            <person name="Cooke P."/>
            <person name="Costello M."/>
            <person name="D'Aco K."/>
            <person name="Daza R."/>
            <person name="De Haan G."/>
            <person name="DeGray S."/>
            <person name="DeMaso C."/>
            <person name="Dhargay N."/>
            <person name="Dooley K."/>
            <person name="Dooley E."/>
            <person name="Doricent M."/>
            <person name="Dorje P."/>
            <person name="Dorjee K."/>
            <person name="Dupes A."/>
            <person name="Elong R."/>
            <person name="Falk J."/>
            <person name="Farina A."/>
            <person name="Faro S."/>
            <person name="Ferguson D."/>
            <person name="Fisher S."/>
            <person name="Foley C.D."/>
            <person name="Franke A."/>
            <person name="Friedrich D."/>
            <person name="Gadbois L."/>
            <person name="Gearin G."/>
            <person name="Gearin C.R."/>
            <person name="Giannoukos G."/>
            <person name="Goode T."/>
            <person name="Graham J."/>
            <person name="Grandbois E."/>
            <person name="Grewal S."/>
            <person name="Gyaltsen K."/>
            <person name="Hafez N."/>
            <person name="Hagos B."/>
            <person name="Hall J."/>
            <person name="Henson C."/>
            <person name="Hollinger A."/>
            <person name="Honan T."/>
            <person name="Huard M.D."/>
            <person name="Hughes L."/>
            <person name="Hurhula B."/>
            <person name="Husby M.E."/>
            <person name="Kamat A."/>
            <person name="Kanga B."/>
            <person name="Kashin S."/>
            <person name="Khazanovich D."/>
            <person name="Kisner P."/>
            <person name="Lance K."/>
            <person name="Lara M."/>
            <person name="Lee W."/>
            <person name="Lennon N."/>
            <person name="Letendre F."/>
            <person name="LeVine R."/>
            <person name="Lipovsky A."/>
            <person name="Liu X."/>
            <person name="Liu J."/>
            <person name="Liu S."/>
            <person name="Lokyitsang T."/>
            <person name="Lokyitsang Y."/>
            <person name="Lubonja R."/>
            <person name="Lui A."/>
            <person name="MacDonald P."/>
            <person name="Magnisalis V."/>
            <person name="Maru K."/>
            <person name="Matthews C."/>
            <person name="McCusker W."/>
            <person name="McDonough S."/>
            <person name="Mehta T."/>
            <person name="Meldrim J."/>
            <person name="Meneus L."/>
            <person name="Mihai O."/>
            <person name="Mihalev A."/>
            <person name="Mihova T."/>
            <person name="Mittelman R."/>
            <person name="Mlenga V."/>
            <person name="Montmayeur A."/>
            <person name="Mulrain L."/>
            <person name="Navidi A."/>
            <person name="Naylor J."/>
            <person name="Negash T."/>
            <person name="Nguyen T."/>
            <person name="Nguyen N."/>
            <person name="Nicol R."/>
            <person name="Norbu C."/>
            <person name="Norbu N."/>
            <person name="Novod N."/>
            <person name="O'Neill B."/>
            <person name="Osman S."/>
            <person name="Markiewicz E."/>
            <person name="Oyono O.L."/>
            <person name="Patti C."/>
            <person name="Phunkhang P."/>
            <person name="Pierre F."/>
            <person name="Priest M."/>
            <person name="Raghuraman S."/>
            <person name="Rege F."/>
            <person name="Reyes R."/>
            <person name="Rise C."/>
            <person name="Rogov P."/>
            <person name="Ross K."/>
            <person name="Ryan E."/>
            <person name="Settipalli S."/>
            <person name="Shea T."/>
            <person name="Sherpa N."/>
            <person name="Shi L."/>
            <person name="Shih D."/>
            <person name="Sparrow T."/>
            <person name="Spaulding J."/>
            <person name="Stalker J."/>
            <person name="Stange-Thomann N."/>
            <person name="Stavropoulos S."/>
            <person name="Stone C."/>
            <person name="Strader C."/>
            <person name="Tesfaye S."/>
            <person name="Thomson T."/>
            <person name="Thoulutsang Y."/>
            <person name="Thoulutsang D."/>
            <person name="Topham K."/>
            <person name="Topping I."/>
            <person name="Tsamla T."/>
            <person name="Vassiliev H."/>
            <person name="Vo A."/>
            <person name="Wangchuk T."/>
            <person name="Wangdi T."/>
            <person name="Weiand M."/>
            <person name="Wilkinson J."/>
            <person name="Wilson A."/>
            <person name="Yadav S."/>
            <person name="Young G."/>
            <person name="Yu Q."/>
            <person name="Zembek L."/>
            <person name="Zhong D."/>
            <person name="Zimmer A."/>
            <person name="Zwirko Z."/>
            <person name="Jaffe D.B."/>
            <person name="Alvarez P."/>
            <person name="Brockman W."/>
            <person name="Butler J."/>
            <person name="Chin C."/>
            <person name="Gnerre S."/>
            <person name="MacCallum I."/>
            <person name="Graves J.A."/>
            <person name="Ponting C.P."/>
            <person name="Breen M."/>
            <person name="Samollow P.B."/>
            <person name="Lander E.S."/>
            <person name="Lindblad-Toh K."/>
        </authorList>
    </citation>
    <scope>NUCLEOTIDE SEQUENCE [LARGE SCALE GENOMIC DNA]</scope>
</reference>
<dbReference type="GeneID" id="100021788"/>
<name>A0A5F8HFH6_MONDO</name>
<dbReference type="GO" id="GO:0034644">
    <property type="term" value="P:cellular response to UV"/>
    <property type="evidence" value="ECO:0007669"/>
    <property type="project" value="Ensembl"/>
</dbReference>
<evidence type="ECO:0000256" key="16">
    <source>
        <dbReference type="ARBA" id="ARBA00023136"/>
    </source>
</evidence>
<keyword evidence="14 20" id="KW-1133">Transmembrane helix</keyword>
<gene>
    <name evidence="22" type="primary">RHBDD1</name>
</gene>
<keyword evidence="10" id="KW-0378">Hydrolase</keyword>
<dbReference type="RefSeq" id="XP_056663571.1">
    <property type="nucleotide sequence ID" value="XM_056807593.1"/>
</dbReference>
<keyword evidence="16 20" id="KW-0472">Membrane</keyword>
<evidence type="ECO:0000256" key="15">
    <source>
        <dbReference type="ARBA" id="ARBA00023128"/>
    </source>
</evidence>
<evidence type="ECO:0000256" key="18">
    <source>
        <dbReference type="ARBA" id="ARBA00076116"/>
    </source>
</evidence>
<feature type="transmembrane region" description="Helical" evidence="20">
    <location>
        <begin position="192"/>
        <end position="210"/>
    </location>
</feature>
<evidence type="ECO:0000256" key="1">
    <source>
        <dbReference type="ARBA" id="ARBA00000156"/>
    </source>
</evidence>
<keyword evidence="23" id="KW-1185">Reference proteome</keyword>
<evidence type="ECO:0000256" key="5">
    <source>
        <dbReference type="ARBA" id="ARBA00013039"/>
    </source>
</evidence>
<dbReference type="STRING" id="13616.ENSMODP00000058579"/>
<dbReference type="GO" id="GO:0048515">
    <property type="term" value="P:spermatid differentiation"/>
    <property type="evidence" value="ECO:0007669"/>
    <property type="project" value="Ensembl"/>
</dbReference>
<dbReference type="FunCoup" id="A0A5F8HFH6">
    <property type="interactions" value="1126"/>
</dbReference>
<accession>A0A5F8HFH6</accession>
<dbReference type="RefSeq" id="XP_056663568.1">
    <property type="nucleotide sequence ID" value="XM_056807590.1"/>
</dbReference>
<evidence type="ECO:0000256" key="9">
    <source>
        <dbReference type="ARBA" id="ARBA00022782"/>
    </source>
</evidence>
<reference evidence="22" key="2">
    <citation type="submission" date="2025-08" db="UniProtKB">
        <authorList>
            <consortium name="Ensembl"/>
        </authorList>
    </citation>
    <scope>IDENTIFICATION</scope>
</reference>
<feature type="transmembrane region" description="Helical" evidence="20">
    <location>
        <begin position="12"/>
        <end position="41"/>
    </location>
</feature>
<protein>
    <recommendedName>
        <fullName evidence="17">Rhomboid-related protein 4</fullName>
        <ecNumber evidence="5">3.4.21.105</ecNumber>
    </recommendedName>
    <alternativeName>
        <fullName evidence="18">Rhomboid domain-containing protein 1</fullName>
    </alternativeName>
    <alternativeName>
        <fullName evidence="19">Rhomboid-like protein 4</fullName>
    </alternativeName>
</protein>
<dbReference type="GO" id="GO:0034620">
    <property type="term" value="P:cellular response to unfolded protein"/>
    <property type="evidence" value="ECO:0007669"/>
    <property type="project" value="Ensembl"/>
</dbReference>
<dbReference type="PANTHER" id="PTHR43066">
    <property type="entry name" value="RHOMBOID-RELATED PROTEIN"/>
    <property type="match status" value="1"/>
</dbReference>
<evidence type="ECO:0000313" key="22">
    <source>
        <dbReference type="Ensembl" id="ENSMODP00000058579.1"/>
    </source>
</evidence>
<evidence type="ECO:0000256" key="13">
    <source>
        <dbReference type="ARBA" id="ARBA00022871"/>
    </source>
</evidence>
<dbReference type="RefSeq" id="XP_056663569.1">
    <property type="nucleotide sequence ID" value="XM_056807591.1"/>
</dbReference>
<sequence length="326" mass="37475">MQRRSREIPVGVLLLASQMFQIGITNIPPVTLACLALNVWLFLSPLKPFHWVCLSVESCYEKKDWQRLLLSPFHHVDDWHLYFNMASLLWKGLTLERRLGSFWFAYVISVFSILIGVIYLALEYSLAELLDQPEYKMHCTIGFSGVLFALKVLNNNYNPGGHTNIMGLYIPNKYACWMELLMIHLLTPKTSFAGHLAGIIVGLLYVLGPLKRIMKAGAGIFFFDAHLRRQQYSFYDPGYRGQQGDFFDNQPYQEIPRNYYAYTAGFTEEEQLERALRDSLQDRGDAVDRALDLEPGRPKFKSSLGQLLAVSSWSNHLISMSWFPLL</sequence>
<dbReference type="GO" id="GO:0031966">
    <property type="term" value="C:mitochondrial membrane"/>
    <property type="evidence" value="ECO:0007669"/>
    <property type="project" value="UniProtKB-SubCell"/>
</dbReference>
<evidence type="ECO:0000256" key="7">
    <source>
        <dbReference type="ARBA" id="ARBA00022692"/>
    </source>
</evidence>
<feature type="transmembrane region" description="Helical" evidence="20">
    <location>
        <begin position="102"/>
        <end position="122"/>
    </location>
</feature>
<evidence type="ECO:0000256" key="6">
    <source>
        <dbReference type="ARBA" id="ARBA00022670"/>
    </source>
</evidence>
<keyword evidence="13" id="KW-0744">Spermatogenesis</keyword>
<dbReference type="Bgee" id="ENSMODG00000021209">
    <property type="expression patterns" value="Expressed in spermatid and 18 other cell types or tissues"/>
</dbReference>
<keyword evidence="12" id="KW-0720">Serine protease</keyword>
<dbReference type="Ensembl" id="ENSMODT00000064310.1">
    <property type="protein sequence ID" value="ENSMODP00000058579.1"/>
    <property type="gene ID" value="ENSMODG00000021209.4"/>
</dbReference>
<evidence type="ECO:0000256" key="20">
    <source>
        <dbReference type="SAM" id="Phobius"/>
    </source>
</evidence>
<dbReference type="GeneTree" id="ENSGT00390000010744"/>
<keyword evidence="15" id="KW-0496">Mitochondrion</keyword>
<evidence type="ECO:0000256" key="14">
    <source>
        <dbReference type="ARBA" id="ARBA00022989"/>
    </source>
</evidence>
<dbReference type="GO" id="GO:0010954">
    <property type="term" value="P:positive regulation of protein processing"/>
    <property type="evidence" value="ECO:0007669"/>
    <property type="project" value="Ensembl"/>
</dbReference>
<dbReference type="GO" id="GO:0043687">
    <property type="term" value="P:post-translational protein modification"/>
    <property type="evidence" value="ECO:0007669"/>
    <property type="project" value="Ensembl"/>
</dbReference>
<dbReference type="GO" id="GO:0043066">
    <property type="term" value="P:negative regulation of apoptotic process"/>
    <property type="evidence" value="ECO:0007669"/>
    <property type="project" value="Ensembl"/>
</dbReference>
<comment type="subcellular location">
    <subcellularLocation>
        <location evidence="3">Endoplasmic reticulum membrane</location>
        <topology evidence="3">Multi-pass membrane protein</topology>
    </subcellularLocation>
    <subcellularLocation>
        <location evidence="2">Mitochondrion membrane</location>
        <topology evidence="2">Multi-pass membrane protein</topology>
    </subcellularLocation>
</comment>
<comment type="catalytic activity">
    <reaction evidence="1">
        <text>Cleaves type-1 transmembrane domains using a catalytic dyad composed of serine and histidine that are contributed by different transmembrane domains.</text>
        <dbReference type="EC" id="3.4.21.105"/>
    </reaction>
</comment>